<feature type="compositionally biased region" description="Polar residues" evidence="8">
    <location>
        <begin position="16"/>
        <end position="32"/>
    </location>
</feature>
<dbReference type="GeneTree" id="ENSGT00940000154542"/>
<dbReference type="PANTHER" id="PTHR23268">
    <property type="entry name" value="T-CELL RECEPTOR BETA CHAIN"/>
    <property type="match status" value="1"/>
</dbReference>
<organism evidence="10 11">
    <name type="scientific">Equus caballus</name>
    <name type="common">Horse</name>
    <dbReference type="NCBI Taxonomy" id="9796"/>
    <lineage>
        <taxon>Eukaryota</taxon>
        <taxon>Metazoa</taxon>
        <taxon>Chordata</taxon>
        <taxon>Craniata</taxon>
        <taxon>Vertebrata</taxon>
        <taxon>Euteleostomi</taxon>
        <taxon>Mammalia</taxon>
        <taxon>Eutheria</taxon>
        <taxon>Laurasiatheria</taxon>
        <taxon>Perissodactyla</taxon>
        <taxon>Equidae</taxon>
        <taxon>Equus</taxon>
    </lineage>
</organism>
<evidence type="ECO:0000256" key="7">
    <source>
        <dbReference type="ARBA" id="ARBA00043266"/>
    </source>
</evidence>
<dbReference type="InterPro" id="IPR050413">
    <property type="entry name" value="TCR_beta_variable"/>
</dbReference>
<dbReference type="Proteomes" id="UP000002281">
    <property type="component" value="Chromosome 4"/>
</dbReference>
<keyword evidence="5" id="KW-0393">Immunoglobulin domain</keyword>
<proteinExistence type="predicted"/>
<evidence type="ECO:0000259" key="9">
    <source>
        <dbReference type="PROSITE" id="PS50835"/>
    </source>
</evidence>
<evidence type="ECO:0000256" key="8">
    <source>
        <dbReference type="SAM" id="MobiDB-lite"/>
    </source>
</evidence>
<dbReference type="Ensembl" id="ENSECAT00000108750.1">
    <property type="protein sequence ID" value="ENSECAP00000068063.1"/>
    <property type="gene ID" value="ENSECAG00000059514.1"/>
</dbReference>
<keyword evidence="4" id="KW-0675">Receptor</keyword>
<evidence type="ECO:0000256" key="1">
    <source>
        <dbReference type="ARBA" id="ARBA00022729"/>
    </source>
</evidence>
<reference evidence="10" key="3">
    <citation type="submission" date="2025-09" db="UniProtKB">
        <authorList>
            <consortium name="Ensembl"/>
        </authorList>
    </citation>
    <scope>IDENTIFICATION</scope>
    <source>
        <strain evidence="10">Thoroughbred</strain>
    </source>
</reference>
<evidence type="ECO:0000256" key="3">
    <source>
        <dbReference type="ARBA" id="ARBA00023157"/>
    </source>
</evidence>
<evidence type="ECO:0000256" key="5">
    <source>
        <dbReference type="ARBA" id="ARBA00023319"/>
    </source>
</evidence>
<keyword evidence="7" id="KW-1064">Adaptive immunity</keyword>
<dbReference type="InterPro" id="IPR013783">
    <property type="entry name" value="Ig-like_fold"/>
</dbReference>
<keyword evidence="2" id="KW-0391">Immunity</keyword>
<dbReference type="GO" id="GO:0042101">
    <property type="term" value="C:T cell receptor complex"/>
    <property type="evidence" value="ECO:0007669"/>
    <property type="project" value="UniProtKB-KW"/>
</dbReference>
<dbReference type="InterPro" id="IPR007110">
    <property type="entry name" value="Ig-like_dom"/>
</dbReference>
<evidence type="ECO:0000256" key="2">
    <source>
        <dbReference type="ARBA" id="ARBA00022859"/>
    </source>
</evidence>
<dbReference type="GO" id="GO:0007166">
    <property type="term" value="P:cell surface receptor signaling pathway"/>
    <property type="evidence" value="ECO:0000318"/>
    <property type="project" value="GO_Central"/>
</dbReference>
<name>A0A9L0S1Q1_HORSE</name>
<dbReference type="GO" id="GO:0005886">
    <property type="term" value="C:plasma membrane"/>
    <property type="evidence" value="ECO:0000318"/>
    <property type="project" value="GO_Central"/>
</dbReference>
<dbReference type="AlphaFoldDB" id="A0A9L0S1Q1"/>
<accession>A0A9L0S1Q1</accession>
<keyword evidence="7" id="KW-1279">T cell receptor</keyword>
<dbReference type="PROSITE" id="PS50835">
    <property type="entry name" value="IG_LIKE"/>
    <property type="match status" value="1"/>
</dbReference>
<evidence type="ECO:0000256" key="6">
    <source>
        <dbReference type="ARBA" id="ARBA00038651"/>
    </source>
</evidence>
<keyword evidence="3" id="KW-1015">Disulfide bond</keyword>
<dbReference type="PANTHER" id="PTHR23268:SF19">
    <property type="entry name" value="T CELL RECEPTOR BETA VARIABLE 6-2-RELATED"/>
    <property type="match status" value="1"/>
</dbReference>
<dbReference type="InterPro" id="IPR036179">
    <property type="entry name" value="Ig-like_dom_sf"/>
</dbReference>
<reference evidence="10" key="2">
    <citation type="submission" date="2025-08" db="UniProtKB">
        <authorList>
            <consortium name="Ensembl"/>
        </authorList>
    </citation>
    <scope>IDENTIFICATION</scope>
    <source>
        <strain evidence="10">Thoroughbred</strain>
    </source>
</reference>
<reference evidence="10 11" key="1">
    <citation type="journal article" date="2009" name="Science">
        <title>Genome sequence, comparative analysis, and population genetics of the domestic horse.</title>
        <authorList>
            <consortium name="Broad Institute Genome Sequencing Platform"/>
            <consortium name="Broad Institute Whole Genome Assembly Team"/>
            <person name="Wade C.M."/>
            <person name="Giulotto E."/>
            <person name="Sigurdsson S."/>
            <person name="Zoli M."/>
            <person name="Gnerre S."/>
            <person name="Imsland F."/>
            <person name="Lear T.L."/>
            <person name="Adelson D.L."/>
            <person name="Bailey E."/>
            <person name="Bellone R.R."/>
            <person name="Bloecker H."/>
            <person name="Distl O."/>
            <person name="Edgar R.C."/>
            <person name="Garber M."/>
            <person name="Leeb T."/>
            <person name="Mauceli E."/>
            <person name="MacLeod J.N."/>
            <person name="Penedo M.C.T."/>
            <person name="Raison J.M."/>
            <person name="Sharpe T."/>
            <person name="Vogel J."/>
            <person name="Andersson L."/>
            <person name="Antczak D.F."/>
            <person name="Biagi T."/>
            <person name="Binns M.M."/>
            <person name="Chowdhary B.P."/>
            <person name="Coleman S.J."/>
            <person name="Della Valle G."/>
            <person name="Fryc S."/>
            <person name="Guerin G."/>
            <person name="Hasegawa T."/>
            <person name="Hill E.W."/>
            <person name="Jurka J."/>
            <person name="Kiialainen A."/>
            <person name="Lindgren G."/>
            <person name="Liu J."/>
            <person name="Magnani E."/>
            <person name="Mickelson J.R."/>
            <person name="Murray J."/>
            <person name="Nergadze S.G."/>
            <person name="Onofrio R."/>
            <person name="Pedroni S."/>
            <person name="Piras M.F."/>
            <person name="Raudsepp T."/>
            <person name="Rocchi M."/>
            <person name="Roeed K.H."/>
            <person name="Ryder O.A."/>
            <person name="Searle S."/>
            <person name="Skow L."/>
            <person name="Swinburne J.E."/>
            <person name="Syvaenen A.C."/>
            <person name="Tozaki T."/>
            <person name="Valberg S.J."/>
            <person name="Vaudin M."/>
            <person name="White J.R."/>
            <person name="Zody M.C."/>
            <person name="Lander E.S."/>
            <person name="Lindblad-Toh K."/>
        </authorList>
    </citation>
    <scope>NUCLEOTIDE SEQUENCE [LARGE SCALE GENOMIC DNA]</scope>
    <source>
        <strain evidence="10 11">Thoroughbred</strain>
    </source>
</reference>
<feature type="domain" description="Ig-like" evidence="9">
    <location>
        <begin position="71"/>
        <end position="171"/>
    </location>
</feature>
<keyword evidence="1" id="KW-0732">Signal</keyword>
<dbReference type="GO" id="GO:0002376">
    <property type="term" value="P:immune system process"/>
    <property type="evidence" value="ECO:0007669"/>
    <property type="project" value="UniProtKB-KW"/>
</dbReference>
<dbReference type="Gene3D" id="2.60.40.10">
    <property type="entry name" value="Immunoglobulins"/>
    <property type="match status" value="1"/>
</dbReference>
<sequence>EALSSHHLATEKGRVTSHNDSQESSVPLSSAQRPRRPLRLPCSCHEWWPPVLGGLLSPAGSISFFSFTTAPVNAGVTQNPKFQVLGTGQNMTLRCAQDMNHSYMYWYRQDLRHGLRLIHYSRAANVTEKGDIPEGYRVSRPNTENFLFTVESATPSQTSVYFCASSYSTAL</sequence>
<protein>
    <recommendedName>
        <fullName evidence="9">Ig-like domain-containing protein</fullName>
    </recommendedName>
</protein>
<dbReference type="InterPro" id="IPR013106">
    <property type="entry name" value="Ig_V-set"/>
</dbReference>
<evidence type="ECO:0000313" key="11">
    <source>
        <dbReference type="Proteomes" id="UP000002281"/>
    </source>
</evidence>
<dbReference type="SUPFAM" id="SSF48726">
    <property type="entry name" value="Immunoglobulin"/>
    <property type="match status" value="1"/>
</dbReference>
<evidence type="ECO:0000256" key="4">
    <source>
        <dbReference type="ARBA" id="ARBA00023170"/>
    </source>
</evidence>
<feature type="region of interest" description="Disordered" evidence="8">
    <location>
        <begin position="1"/>
        <end position="35"/>
    </location>
</feature>
<comment type="subunit">
    <text evidence="6">Alpha-beta TR is a heterodimer composed of an alpha and beta chain; disulfide-linked. The alpha-beta TR is associated with the transmembrane signaling CD3 coreceptor proteins to form the TR-CD3 (TcR or TCR). The assembly of alpha-beta TR heterodimers with CD3 occurs in the endoplasmic reticulum where a single alpha-beta TR heterodimer associates with one CD3D-CD3E heterodimer, one CD3G-CD3E heterodimer and one CD247 homodimer forming a stable octameric structure. CD3D-CD3E and CD3G-CD3E heterodimers preferentially associate with TR alpha and TR beta chains, respectively. The association of the CD247 homodimer is the last step of TcR assembly in the endoplasmic reticulum and is required for transport to the cell surface.</text>
</comment>
<evidence type="ECO:0000313" key="10">
    <source>
        <dbReference type="Ensembl" id="ENSECAP00000068063.1"/>
    </source>
</evidence>
<dbReference type="Pfam" id="PF07686">
    <property type="entry name" value="V-set"/>
    <property type="match status" value="1"/>
</dbReference>
<keyword evidence="11" id="KW-1185">Reference proteome</keyword>